<organism evidence="9 10">
    <name type="scientific">Lentzea pudingi</name>
    <dbReference type="NCBI Taxonomy" id="1789439"/>
    <lineage>
        <taxon>Bacteria</taxon>
        <taxon>Bacillati</taxon>
        <taxon>Actinomycetota</taxon>
        <taxon>Actinomycetes</taxon>
        <taxon>Pseudonocardiales</taxon>
        <taxon>Pseudonocardiaceae</taxon>
        <taxon>Lentzea</taxon>
    </lineage>
</organism>
<feature type="transmembrane region" description="Helical" evidence="8">
    <location>
        <begin position="117"/>
        <end position="139"/>
    </location>
</feature>
<reference evidence="10" key="1">
    <citation type="journal article" date="2019" name="Int. J. Syst. Evol. Microbiol.">
        <title>The Global Catalogue of Microorganisms (GCM) 10K type strain sequencing project: providing services to taxonomists for standard genome sequencing and annotation.</title>
        <authorList>
            <consortium name="The Broad Institute Genomics Platform"/>
            <consortium name="The Broad Institute Genome Sequencing Center for Infectious Disease"/>
            <person name="Wu L."/>
            <person name="Ma J."/>
        </authorList>
    </citation>
    <scope>NUCLEOTIDE SEQUENCE [LARGE SCALE GENOMIC DNA]</scope>
    <source>
        <strain evidence="10">CGMCC 4.7319</strain>
    </source>
</reference>
<keyword evidence="2" id="KW-1003">Cell membrane</keyword>
<gene>
    <name evidence="9" type="ORF">GCM10011609_47960</name>
</gene>
<proteinExistence type="inferred from homology"/>
<accession>A0ABQ2IAA9</accession>
<dbReference type="Pfam" id="PF09594">
    <property type="entry name" value="GT87"/>
    <property type="match status" value="1"/>
</dbReference>
<feature type="transmembrane region" description="Helical" evidence="8">
    <location>
        <begin position="225"/>
        <end position="245"/>
    </location>
</feature>
<evidence type="ECO:0000256" key="6">
    <source>
        <dbReference type="ARBA" id="ARBA00023136"/>
    </source>
</evidence>
<evidence type="ECO:0000256" key="4">
    <source>
        <dbReference type="ARBA" id="ARBA00022692"/>
    </source>
</evidence>
<evidence type="ECO:0000256" key="2">
    <source>
        <dbReference type="ARBA" id="ARBA00022475"/>
    </source>
</evidence>
<feature type="transmembrane region" description="Helical" evidence="8">
    <location>
        <begin position="352"/>
        <end position="372"/>
    </location>
</feature>
<feature type="transmembrane region" description="Helical" evidence="8">
    <location>
        <begin position="44"/>
        <end position="65"/>
    </location>
</feature>
<keyword evidence="3" id="KW-0808">Transferase</keyword>
<protein>
    <submittedName>
        <fullName evidence="9">Membrane protein</fullName>
    </submittedName>
</protein>
<dbReference type="InterPro" id="IPR018584">
    <property type="entry name" value="GT87"/>
</dbReference>
<comment type="caution">
    <text evidence="9">The sequence shown here is derived from an EMBL/GenBank/DDBJ whole genome shotgun (WGS) entry which is preliminary data.</text>
</comment>
<keyword evidence="4 8" id="KW-0812">Transmembrane</keyword>
<feature type="transmembrane region" description="Helical" evidence="8">
    <location>
        <begin position="289"/>
        <end position="307"/>
    </location>
</feature>
<evidence type="ECO:0000256" key="5">
    <source>
        <dbReference type="ARBA" id="ARBA00022989"/>
    </source>
</evidence>
<sequence>MNEMLLISRLADEIPPMSVEAFESGRKRLLARNRWVAARKVVRVLWFVALAAVPISLAGLGFYFLDLQVYRTGGEAWLQGHALYVDFPGSLDGPRLPFTYPPIAAVIFSGLTFLPVWAANSLVVVVNFLCLSVVSVLVTARLTGRANVVWTVGPAVAVLGVALEPVISTFLFGQVNLVLMALVVVDCLAVRDPRFRGLLVGVAAAIKLTPLVFLLYFLVRREWRAAAMMLVAFAGMAVLGFLFAAKDSAEFWFHALLDPGRAGGLAYMANQSLRGVLHRINPGEHAESLLWLGLSLVVVTLAVVAAYRARTEVAALTAIATAGLLVSPVSWSHHWVWCVPAFLALGFTRTRWAWPTLGALLVIFLVHPFTWLPSTGDKEMLWSWQEHVYGDAYTWVAIIGLVTAAFTATRPELSSAARAPRRGWTPRSRS</sequence>
<evidence type="ECO:0000313" key="10">
    <source>
        <dbReference type="Proteomes" id="UP000597656"/>
    </source>
</evidence>
<feature type="transmembrane region" description="Helical" evidence="8">
    <location>
        <begin position="392"/>
        <end position="409"/>
    </location>
</feature>
<evidence type="ECO:0000313" key="9">
    <source>
        <dbReference type="EMBL" id="GGN03305.1"/>
    </source>
</evidence>
<evidence type="ECO:0000256" key="7">
    <source>
        <dbReference type="ARBA" id="ARBA00024033"/>
    </source>
</evidence>
<keyword evidence="10" id="KW-1185">Reference proteome</keyword>
<dbReference type="EMBL" id="BMNC01000006">
    <property type="protein sequence ID" value="GGN03305.1"/>
    <property type="molecule type" value="Genomic_DNA"/>
</dbReference>
<keyword evidence="5 8" id="KW-1133">Transmembrane helix</keyword>
<evidence type="ECO:0000256" key="3">
    <source>
        <dbReference type="ARBA" id="ARBA00022679"/>
    </source>
</evidence>
<feature type="transmembrane region" description="Helical" evidence="8">
    <location>
        <begin position="197"/>
        <end position="219"/>
    </location>
</feature>
<feature type="transmembrane region" description="Helical" evidence="8">
    <location>
        <begin position="146"/>
        <end position="163"/>
    </location>
</feature>
<name>A0ABQ2IAA9_9PSEU</name>
<keyword evidence="6 8" id="KW-0472">Membrane</keyword>
<evidence type="ECO:0000256" key="1">
    <source>
        <dbReference type="ARBA" id="ARBA00004651"/>
    </source>
</evidence>
<evidence type="ECO:0000256" key="8">
    <source>
        <dbReference type="SAM" id="Phobius"/>
    </source>
</evidence>
<feature type="transmembrane region" description="Helical" evidence="8">
    <location>
        <begin position="313"/>
        <end position="331"/>
    </location>
</feature>
<comment type="similarity">
    <text evidence="7">Belongs to the glycosyltransferase 87 family.</text>
</comment>
<dbReference type="Proteomes" id="UP000597656">
    <property type="component" value="Unassembled WGS sequence"/>
</dbReference>
<comment type="subcellular location">
    <subcellularLocation>
        <location evidence="1">Cell membrane</location>
        <topology evidence="1">Multi-pass membrane protein</topology>
    </subcellularLocation>
</comment>